<dbReference type="EMBL" id="SRRZ01000058">
    <property type="protein sequence ID" value="NQE35527.1"/>
    <property type="molecule type" value="Genomic_DNA"/>
</dbReference>
<organism evidence="1 2">
    <name type="scientific">Microcoleus asticus IPMA8</name>
    <dbReference type="NCBI Taxonomy" id="2563858"/>
    <lineage>
        <taxon>Bacteria</taxon>
        <taxon>Bacillati</taxon>
        <taxon>Cyanobacteriota</taxon>
        <taxon>Cyanophyceae</taxon>
        <taxon>Oscillatoriophycideae</taxon>
        <taxon>Oscillatoriales</taxon>
        <taxon>Microcoleaceae</taxon>
        <taxon>Microcoleus</taxon>
        <taxon>Microcoleus asticus</taxon>
    </lineage>
</organism>
<sequence length="172" mass="19502">MLSNCSTCRFHTSHQHHCTDIGCAVNPSYWALWKRLHSLPPELEGASLINYCGDYQLNAPISTASTVEKLVGFWNYKVSFATTTYRIQIELNEEQLIGSYIIPAENDSLFEFTVYEFPGRGRPVITIAQIAQLIPNSSYRAVLSGRLDNERLITGDFVDVDDNRGTFKMMKQ</sequence>
<dbReference type="RefSeq" id="WP_216670506.1">
    <property type="nucleotide sequence ID" value="NZ_SRRZ01000058.1"/>
</dbReference>
<name>A0ABX2CYR6_9CYAN</name>
<evidence type="ECO:0000313" key="1">
    <source>
        <dbReference type="EMBL" id="NQE35527.1"/>
    </source>
</evidence>
<accession>A0ABX2CYR6</accession>
<gene>
    <name evidence="1" type="ORF">E5S67_03262</name>
</gene>
<protein>
    <submittedName>
        <fullName evidence="1">Uncharacterized protein</fullName>
    </submittedName>
</protein>
<evidence type="ECO:0000313" key="2">
    <source>
        <dbReference type="Proteomes" id="UP000702425"/>
    </source>
</evidence>
<dbReference type="Proteomes" id="UP000702425">
    <property type="component" value="Unassembled WGS sequence"/>
</dbReference>
<comment type="caution">
    <text evidence="1">The sequence shown here is derived from an EMBL/GenBank/DDBJ whole genome shotgun (WGS) entry which is preliminary data.</text>
</comment>
<reference evidence="1 2" key="1">
    <citation type="journal article" date="2020" name="Sci. Rep.">
        <title>A novel cyanobacterial geosmin producer, revising GeoA distribution and dispersion patterns in Bacteria.</title>
        <authorList>
            <person name="Churro C."/>
            <person name="Semedo-Aguiar A.P."/>
            <person name="Silva A.D."/>
            <person name="Pereira-Leal J.B."/>
            <person name="Leite R.B."/>
        </authorList>
    </citation>
    <scope>NUCLEOTIDE SEQUENCE [LARGE SCALE GENOMIC DNA]</scope>
    <source>
        <strain evidence="1 2">IPMA8</strain>
    </source>
</reference>
<proteinExistence type="predicted"/>
<keyword evidence="2" id="KW-1185">Reference proteome</keyword>